<dbReference type="EMBL" id="JBHSPH010000002">
    <property type="protein sequence ID" value="MFC5861645.1"/>
    <property type="molecule type" value="Genomic_DNA"/>
</dbReference>
<keyword evidence="1" id="KW-1133">Transmembrane helix</keyword>
<feature type="transmembrane region" description="Helical" evidence="1">
    <location>
        <begin position="20"/>
        <end position="44"/>
    </location>
</feature>
<reference evidence="3" key="1">
    <citation type="journal article" date="2019" name="Int. J. Syst. Evol. Microbiol.">
        <title>The Global Catalogue of Microorganisms (GCM) 10K type strain sequencing project: providing services to taxonomists for standard genome sequencing and annotation.</title>
        <authorList>
            <consortium name="The Broad Institute Genomics Platform"/>
            <consortium name="The Broad Institute Genome Sequencing Center for Infectious Disease"/>
            <person name="Wu L."/>
            <person name="Ma J."/>
        </authorList>
    </citation>
    <scope>NUCLEOTIDE SEQUENCE [LARGE SCALE GENOMIC DNA]</scope>
    <source>
        <strain evidence="3">JCM 4087</strain>
    </source>
</reference>
<dbReference type="Proteomes" id="UP001596091">
    <property type="component" value="Unassembled WGS sequence"/>
</dbReference>
<accession>A0ABW1ECB3</accession>
<keyword evidence="1" id="KW-0812">Transmembrane</keyword>
<evidence type="ECO:0000313" key="2">
    <source>
        <dbReference type="EMBL" id="MFC5861645.1"/>
    </source>
</evidence>
<keyword evidence="3" id="KW-1185">Reference proteome</keyword>
<proteinExistence type="predicted"/>
<sequence length="160" mass="16372">MLFRQKKIKGISNESGQALVETALIVPFLMVILVIEAVMVQAFYSAIEVANAAKAGVAYGSQNITTASDATGIGTAASMDAGNLSSTLTTTATLTGICSSGAACTGSNSTCTNTDCSTPGDHIENILTVKTSATVTPFIHIPSQPATYTVRGSAVQKVIH</sequence>
<gene>
    <name evidence="2" type="ORF">ACFPT7_05025</name>
</gene>
<organism evidence="2 3">
    <name type="scientific">Acidicapsa dinghuensis</name>
    <dbReference type="NCBI Taxonomy" id="2218256"/>
    <lineage>
        <taxon>Bacteria</taxon>
        <taxon>Pseudomonadati</taxon>
        <taxon>Acidobacteriota</taxon>
        <taxon>Terriglobia</taxon>
        <taxon>Terriglobales</taxon>
        <taxon>Acidobacteriaceae</taxon>
        <taxon>Acidicapsa</taxon>
    </lineage>
</organism>
<evidence type="ECO:0000256" key="1">
    <source>
        <dbReference type="SAM" id="Phobius"/>
    </source>
</evidence>
<name>A0ABW1ECB3_9BACT</name>
<dbReference type="RefSeq" id="WP_263337096.1">
    <property type="nucleotide sequence ID" value="NZ_JAGSYH010000004.1"/>
</dbReference>
<evidence type="ECO:0000313" key="3">
    <source>
        <dbReference type="Proteomes" id="UP001596091"/>
    </source>
</evidence>
<protein>
    <submittedName>
        <fullName evidence="2">TadE/TadG family type IV pilus assembly protein</fullName>
    </submittedName>
</protein>
<comment type="caution">
    <text evidence="2">The sequence shown here is derived from an EMBL/GenBank/DDBJ whole genome shotgun (WGS) entry which is preliminary data.</text>
</comment>
<keyword evidence="1" id="KW-0472">Membrane</keyword>